<accession>A0ABR2KD82</accession>
<feature type="coiled-coil region" evidence="1">
    <location>
        <begin position="18"/>
        <end position="78"/>
    </location>
</feature>
<dbReference type="EMBL" id="JAPFFF010000005">
    <property type="protein sequence ID" value="KAK8889088.1"/>
    <property type="molecule type" value="Genomic_DNA"/>
</dbReference>
<comment type="caution">
    <text evidence="2">The sequence shown here is derived from an EMBL/GenBank/DDBJ whole genome shotgun (WGS) entry which is preliminary data.</text>
</comment>
<proteinExistence type="predicted"/>
<keyword evidence="1" id="KW-0175">Coiled coil</keyword>
<evidence type="ECO:0000256" key="1">
    <source>
        <dbReference type="SAM" id="Coils"/>
    </source>
</evidence>
<name>A0ABR2KD82_9EUKA</name>
<gene>
    <name evidence="2" type="ORF">M9Y10_033832</name>
</gene>
<evidence type="ECO:0000313" key="2">
    <source>
        <dbReference type="EMBL" id="KAK8889088.1"/>
    </source>
</evidence>
<reference evidence="2 3" key="1">
    <citation type="submission" date="2024-04" db="EMBL/GenBank/DDBJ databases">
        <title>Tritrichomonas musculus Genome.</title>
        <authorList>
            <person name="Alves-Ferreira E."/>
            <person name="Grigg M."/>
            <person name="Lorenzi H."/>
            <person name="Galac M."/>
        </authorList>
    </citation>
    <scope>NUCLEOTIDE SEQUENCE [LARGE SCALE GENOMIC DNA]</scope>
    <source>
        <strain evidence="2 3">EAF2021</strain>
    </source>
</reference>
<organism evidence="2 3">
    <name type="scientific">Tritrichomonas musculus</name>
    <dbReference type="NCBI Taxonomy" id="1915356"/>
    <lineage>
        <taxon>Eukaryota</taxon>
        <taxon>Metamonada</taxon>
        <taxon>Parabasalia</taxon>
        <taxon>Tritrichomonadida</taxon>
        <taxon>Tritrichomonadidae</taxon>
        <taxon>Tritrichomonas</taxon>
    </lineage>
</organism>
<dbReference type="Proteomes" id="UP001470230">
    <property type="component" value="Unassembled WGS sequence"/>
</dbReference>
<keyword evidence="3" id="KW-1185">Reference proteome</keyword>
<protein>
    <submittedName>
        <fullName evidence="2">Uncharacterized protein</fullName>
    </submittedName>
</protein>
<evidence type="ECO:0000313" key="3">
    <source>
        <dbReference type="Proteomes" id="UP001470230"/>
    </source>
</evidence>
<sequence>MTQFMFQAGQLKFKPYLSDNLLQILKDIANELKNIINQEIDELIATKNQRIATATQSQQAKETEILQLLQEANEKKQKHIRGMETSNKIYQNVNEYFKLFYSGRTEEEFQAKLDSYKSKSEYEATREEIN</sequence>